<reference evidence="2" key="1">
    <citation type="submission" date="2019-06" db="EMBL/GenBank/DDBJ databases">
        <title>Draft genome sequence of the griseofulvin-producing fungus Xylaria cubensis strain G536.</title>
        <authorList>
            <person name="Mead M.E."/>
            <person name="Raja H.A."/>
            <person name="Steenwyk J.L."/>
            <person name="Knowles S.L."/>
            <person name="Oberlies N.H."/>
            <person name="Rokas A."/>
        </authorList>
    </citation>
    <scope>NUCLEOTIDE SEQUENCE [LARGE SCALE GENOMIC DNA]</scope>
    <source>
        <strain evidence="2">G536</strain>
    </source>
</reference>
<proteinExistence type="predicted"/>
<dbReference type="Proteomes" id="UP000319160">
    <property type="component" value="Unassembled WGS sequence"/>
</dbReference>
<evidence type="ECO:0000313" key="2">
    <source>
        <dbReference type="Proteomes" id="UP000319160"/>
    </source>
</evidence>
<keyword evidence="2" id="KW-1185">Reference proteome</keyword>
<comment type="caution">
    <text evidence="1">The sequence shown here is derived from an EMBL/GenBank/DDBJ whole genome shotgun (WGS) entry which is preliminary data.</text>
</comment>
<gene>
    <name evidence="1" type="ORF">FHL15_002716</name>
</gene>
<organism evidence="1 2">
    <name type="scientific">Xylaria flabelliformis</name>
    <dbReference type="NCBI Taxonomy" id="2512241"/>
    <lineage>
        <taxon>Eukaryota</taxon>
        <taxon>Fungi</taxon>
        <taxon>Dikarya</taxon>
        <taxon>Ascomycota</taxon>
        <taxon>Pezizomycotina</taxon>
        <taxon>Sordariomycetes</taxon>
        <taxon>Xylariomycetidae</taxon>
        <taxon>Xylariales</taxon>
        <taxon>Xylariaceae</taxon>
        <taxon>Xylaria</taxon>
    </lineage>
</organism>
<protein>
    <submittedName>
        <fullName evidence="1">Uncharacterized protein</fullName>
    </submittedName>
</protein>
<dbReference type="AlphaFoldDB" id="A0A553I8C4"/>
<dbReference type="EMBL" id="VFLP01000011">
    <property type="protein sequence ID" value="TRX96444.1"/>
    <property type="molecule type" value="Genomic_DNA"/>
</dbReference>
<evidence type="ECO:0000313" key="1">
    <source>
        <dbReference type="EMBL" id="TRX96444.1"/>
    </source>
</evidence>
<sequence>MSRCHHTEQELEALQTATLLCSAAWIAVQSVVSASLAGRTLRRRGLLFELVRKGGKRNRQRASYIITPPDVACKPANLQTPTMGDACRPMQRKAFTRRLELDQVRSGHGPDPGEMHYLEPQSIDLSLCLIRGGWKLPGYHLVVNITDPSATPYIIIATR</sequence>
<accession>A0A553I8C4</accession>
<name>A0A553I8C4_9PEZI</name>
<dbReference type="OrthoDB" id="10643210at2759"/>